<evidence type="ECO:0000256" key="1">
    <source>
        <dbReference type="SAM" id="MobiDB-lite"/>
    </source>
</evidence>
<keyword evidence="2" id="KW-0675">Receptor</keyword>
<dbReference type="Proteomes" id="UP000297703">
    <property type="component" value="Unassembled WGS sequence"/>
</dbReference>
<feature type="region of interest" description="Disordered" evidence="1">
    <location>
        <begin position="66"/>
        <end position="94"/>
    </location>
</feature>
<organism evidence="2 3">
    <name type="scientific">Platysternon megacephalum</name>
    <name type="common">big-headed turtle</name>
    <dbReference type="NCBI Taxonomy" id="55544"/>
    <lineage>
        <taxon>Eukaryota</taxon>
        <taxon>Metazoa</taxon>
        <taxon>Chordata</taxon>
        <taxon>Craniata</taxon>
        <taxon>Vertebrata</taxon>
        <taxon>Euteleostomi</taxon>
        <taxon>Archelosauria</taxon>
        <taxon>Testudinata</taxon>
        <taxon>Testudines</taxon>
        <taxon>Cryptodira</taxon>
        <taxon>Durocryptodira</taxon>
        <taxon>Testudinoidea</taxon>
        <taxon>Platysternidae</taxon>
        <taxon>Platysternon</taxon>
    </lineage>
</organism>
<evidence type="ECO:0000313" key="2">
    <source>
        <dbReference type="EMBL" id="TFK14974.1"/>
    </source>
</evidence>
<sequence length="112" mass="11798">MGRWGPGGHTGREQKLPSGSGCPWLEVPGPPAMAWGEEVIPGQGFSPHHITTFPDPGPQLACSLLIGHGPSTSPQNPVQSLPSSSEHPPSLPTASLLRLSRGAWTRQLCHTL</sequence>
<protein>
    <submittedName>
        <fullName evidence="2">Putative G-protein coupled receptor 176</fullName>
    </submittedName>
</protein>
<comment type="caution">
    <text evidence="2">The sequence shown here is derived from an EMBL/GenBank/DDBJ whole genome shotgun (WGS) entry which is preliminary data.</text>
</comment>
<name>A0A4D9FBW3_9SAUR</name>
<reference evidence="2 3" key="2">
    <citation type="submission" date="2019-04" db="EMBL/GenBank/DDBJ databases">
        <title>The genome sequence of big-headed turtle.</title>
        <authorList>
            <person name="Gong S."/>
        </authorList>
    </citation>
    <scope>NUCLEOTIDE SEQUENCE [LARGE SCALE GENOMIC DNA]</scope>
    <source>
        <strain evidence="2">DO16091913</strain>
        <tissue evidence="2">Muscle</tissue>
    </source>
</reference>
<feature type="region of interest" description="Disordered" evidence="1">
    <location>
        <begin position="1"/>
        <end position="28"/>
    </location>
</feature>
<dbReference type="EMBL" id="QXTE01000006">
    <property type="protein sequence ID" value="TFK14974.1"/>
    <property type="molecule type" value="Genomic_DNA"/>
</dbReference>
<dbReference type="AlphaFoldDB" id="A0A4D9FBW3"/>
<feature type="compositionally biased region" description="Polar residues" evidence="1">
    <location>
        <begin position="70"/>
        <end position="79"/>
    </location>
</feature>
<proteinExistence type="predicted"/>
<accession>A0A4D9FBW3</accession>
<reference evidence="2 3" key="1">
    <citation type="submission" date="2019-04" db="EMBL/GenBank/DDBJ databases">
        <title>Draft genome of the big-headed turtle Platysternon megacephalum.</title>
        <authorList>
            <person name="Gong S."/>
        </authorList>
    </citation>
    <scope>NUCLEOTIDE SEQUENCE [LARGE SCALE GENOMIC DNA]</scope>
    <source>
        <strain evidence="2">DO16091913</strain>
        <tissue evidence="2">Muscle</tissue>
    </source>
</reference>
<keyword evidence="3" id="KW-1185">Reference proteome</keyword>
<gene>
    <name evidence="2" type="ORF">DR999_PMT01246</name>
</gene>
<evidence type="ECO:0000313" key="3">
    <source>
        <dbReference type="Proteomes" id="UP000297703"/>
    </source>
</evidence>